<evidence type="ECO:0000313" key="3">
    <source>
        <dbReference type="Proteomes" id="UP001642540"/>
    </source>
</evidence>
<protein>
    <submittedName>
        <fullName evidence="2">Uncharacterized protein</fullName>
    </submittedName>
</protein>
<keyword evidence="1" id="KW-0175">Coiled coil</keyword>
<dbReference type="EMBL" id="CAXLJM020000065">
    <property type="protein sequence ID" value="CAL8121061.1"/>
    <property type="molecule type" value="Genomic_DNA"/>
</dbReference>
<evidence type="ECO:0000256" key="1">
    <source>
        <dbReference type="SAM" id="Coils"/>
    </source>
</evidence>
<feature type="coiled-coil region" evidence="1">
    <location>
        <begin position="135"/>
        <end position="169"/>
    </location>
</feature>
<comment type="caution">
    <text evidence="2">The sequence shown here is derived from an EMBL/GenBank/DDBJ whole genome shotgun (WGS) entry which is preliminary data.</text>
</comment>
<reference evidence="2 3" key="1">
    <citation type="submission" date="2024-08" db="EMBL/GenBank/DDBJ databases">
        <authorList>
            <person name="Cucini C."/>
            <person name="Frati F."/>
        </authorList>
    </citation>
    <scope>NUCLEOTIDE SEQUENCE [LARGE SCALE GENOMIC DNA]</scope>
</reference>
<name>A0ABP1RAY2_9HEXA</name>
<proteinExistence type="predicted"/>
<organism evidence="2 3">
    <name type="scientific">Orchesella dallaii</name>
    <dbReference type="NCBI Taxonomy" id="48710"/>
    <lineage>
        <taxon>Eukaryota</taxon>
        <taxon>Metazoa</taxon>
        <taxon>Ecdysozoa</taxon>
        <taxon>Arthropoda</taxon>
        <taxon>Hexapoda</taxon>
        <taxon>Collembola</taxon>
        <taxon>Entomobryomorpha</taxon>
        <taxon>Entomobryoidea</taxon>
        <taxon>Orchesellidae</taxon>
        <taxon>Orchesellinae</taxon>
        <taxon>Orchesella</taxon>
    </lineage>
</organism>
<evidence type="ECO:0000313" key="2">
    <source>
        <dbReference type="EMBL" id="CAL8121061.1"/>
    </source>
</evidence>
<gene>
    <name evidence="2" type="ORF">ODALV1_LOCUS19200</name>
</gene>
<dbReference type="Proteomes" id="UP001642540">
    <property type="component" value="Unassembled WGS sequence"/>
</dbReference>
<sequence length="536" mass="60911">MYRIQPFADRRLISRRPVEGSVPGEFVSAECLLRGMDLVDVQAREPKPMSHNDQELNCARMKVTLVAKLLEIRQEQEAIVVCQREREIILGKRIKEIRKLITECPLWGKDQVDVFKLLDLNQELDAMEARDWIDKAMYKQYMEKTNIQLQELETKIKRLESQLLEGEDNEVEETRKINEDCTQQQEINWEITKAEETEEADLISFDDEFTPYSSVGGDDKEDCVHPQDENCECTDAQETEEADLISFDDEFMPYSSDQDGDGSDSISWTDSIEQQVNNNCEDLTMPLNPTLSSEVCDEPKSILPIPLESSSEYRTPSSVERPAMLNASHPQSIVEEEPTKCQDDEANYSRSSEEMQEPCTKHMEEPGCPESLLAKRKGKRNVNTLYLQLDDQTTIIHAKTIANETGDDNTTKTKLKLPLDELDQLGLATRTSLKMESLLADILPHGRGPDGYLKLDCAAILYGRGMKTLATMESLSSFQTRTSLALVDKFESRFLLDKLASRILSSVLECCNLVATLGGVCYRRVYGLFRFTEFSG</sequence>
<accession>A0ABP1RAY2</accession>
<keyword evidence="3" id="KW-1185">Reference proteome</keyword>